<evidence type="ECO:0000313" key="5">
    <source>
        <dbReference type="Proteomes" id="UP001265746"/>
    </source>
</evidence>
<dbReference type="SMART" id="SM00066">
    <property type="entry name" value="GAL4"/>
    <property type="match status" value="1"/>
</dbReference>
<dbReference type="PANTHER" id="PTHR37534:SF44">
    <property type="entry name" value="ZN(II)2CYS6 TRANSCRIPTION FACTOR (EUROFUNG)"/>
    <property type="match status" value="1"/>
</dbReference>
<dbReference type="GO" id="GO:0005634">
    <property type="term" value="C:nucleus"/>
    <property type="evidence" value="ECO:0007669"/>
    <property type="project" value="TreeGrafter"/>
</dbReference>
<feature type="compositionally biased region" description="Polar residues" evidence="2">
    <location>
        <begin position="52"/>
        <end position="71"/>
    </location>
</feature>
<name>A0AAD9S4Q5_PHOAM</name>
<dbReference type="Gene3D" id="4.10.240.10">
    <property type="entry name" value="Zn(2)-C6 fungal-type DNA-binding domain"/>
    <property type="match status" value="1"/>
</dbReference>
<dbReference type="InterPro" id="IPR001138">
    <property type="entry name" value="Zn2Cys6_DnaBD"/>
</dbReference>
<dbReference type="Proteomes" id="UP001265746">
    <property type="component" value="Unassembled WGS sequence"/>
</dbReference>
<evidence type="ECO:0000259" key="3">
    <source>
        <dbReference type="PROSITE" id="PS50048"/>
    </source>
</evidence>
<dbReference type="CDD" id="cd00067">
    <property type="entry name" value="GAL4"/>
    <property type="match status" value="1"/>
</dbReference>
<comment type="caution">
    <text evidence="4">The sequence shown here is derived from an EMBL/GenBank/DDBJ whole genome shotgun (WGS) entry which is preliminary data.</text>
</comment>
<reference evidence="4" key="1">
    <citation type="submission" date="2023-06" db="EMBL/GenBank/DDBJ databases">
        <authorList>
            <person name="Noh H."/>
        </authorList>
    </citation>
    <scope>NUCLEOTIDE SEQUENCE</scope>
    <source>
        <strain evidence="4">DUCC20226</strain>
    </source>
</reference>
<evidence type="ECO:0000256" key="2">
    <source>
        <dbReference type="SAM" id="MobiDB-lite"/>
    </source>
</evidence>
<sequence length="479" mass="53894">MPRFQRSRGGCATCKRRKRKCDETRPKCMACSAKGIECDGYDIRLRWGSDNFASPSHHGSQASSMPDSGTEPTVLATPESHADGNDGSPPSAPNETSPASLGSYHLEEPPTILSSPPAISEETHLAFQRFLDKGIHNIYSTTIYEWVKPLIASEAKPSTALFVVCANLQIFLEDGHSLRFHRQFDHALRTFQTELSACNGIIQARTLGAGLLLCTLSIVRGFRWTTHLLCTADLYNLHGDLHNVGNDADLYTHHCFEVMGIMDLPSLVLGRTTAHLGFWRRFRKAQRQWINCREDGVEPVSGVPRLLLDIFARIDEPGCELELWLWPGEIGEFVQSHLWDAWRYAGMLDHRRRWRGKLRDMREPPAGVVLPTTEQLVFRLMSCLEAVHLGLEQPEYGHSLVGNSTLYPFVMASLEFKVLDDHPGWKLDLKRFRDKVLTWDPSLNAKILFTALEEAQTEGSAWFDADAAMRSHGAEIALF</sequence>
<dbReference type="GO" id="GO:0000976">
    <property type="term" value="F:transcription cis-regulatory region binding"/>
    <property type="evidence" value="ECO:0007669"/>
    <property type="project" value="TreeGrafter"/>
</dbReference>
<dbReference type="PROSITE" id="PS00463">
    <property type="entry name" value="ZN2_CY6_FUNGAL_1"/>
    <property type="match status" value="1"/>
</dbReference>
<evidence type="ECO:0000313" key="4">
    <source>
        <dbReference type="EMBL" id="KAK2599267.1"/>
    </source>
</evidence>
<keyword evidence="1" id="KW-0539">Nucleus</keyword>
<evidence type="ECO:0000256" key="1">
    <source>
        <dbReference type="ARBA" id="ARBA00023242"/>
    </source>
</evidence>
<dbReference type="GO" id="GO:0008270">
    <property type="term" value="F:zinc ion binding"/>
    <property type="evidence" value="ECO:0007669"/>
    <property type="project" value="InterPro"/>
</dbReference>
<feature type="region of interest" description="Disordered" evidence="2">
    <location>
        <begin position="52"/>
        <end position="117"/>
    </location>
</feature>
<protein>
    <recommendedName>
        <fullName evidence="3">Zn(2)-C6 fungal-type domain-containing protein</fullName>
    </recommendedName>
</protein>
<feature type="domain" description="Zn(2)-C6 fungal-type" evidence="3">
    <location>
        <begin position="10"/>
        <end position="38"/>
    </location>
</feature>
<proteinExistence type="predicted"/>
<dbReference type="AlphaFoldDB" id="A0AAD9S4Q5"/>
<organism evidence="4 5">
    <name type="scientific">Phomopsis amygdali</name>
    <name type="common">Fusicoccum amygdali</name>
    <dbReference type="NCBI Taxonomy" id="1214568"/>
    <lineage>
        <taxon>Eukaryota</taxon>
        <taxon>Fungi</taxon>
        <taxon>Dikarya</taxon>
        <taxon>Ascomycota</taxon>
        <taxon>Pezizomycotina</taxon>
        <taxon>Sordariomycetes</taxon>
        <taxon>Sordariomycetidae</taxon>
        <taxon>Diaporthales</taxon>
        <taxon>Diaporthaceae</taxon>
        <taxon>Diaporthe</taxon>
    </lineage>
</organism>
<accession>A0AAD9S4Q5</accession>
<dbReference type="Pfam" id="PF00172">
    <property type="entry name" value="Zn_clus"/>
    <property type="match status" value="1"/>
</dbReference>
<dbReference type="GO" id="GO:0000981">
    <property type="term" value="F:DNA-binding transcription factor activity, RNA polymerase II-specific"/>
    <property type="evidence" value="ECO:0007669"/>
    <property type="project" value="InterPro"/>
</dbReference>
<keyword evidence="5" id="KW-1185">Reference proteome</keyword>
<dbReference type="GO" id="GO:0045944">
    <property type="term" value="P:positive regulation of transcription by RNA polymerase II"/>
    <property type="evidence" value="ECO:0007669"/>
    <property type="project" value="TreeGrafter"/>
</dbReference>
<dbReference type="PROSITE" id="PS50048">
    <property type="entry name" value="ZN2_CY6_FUNGAL_2"/>
    <property type="match status" value="1"/>
</dbReference>
<dbReference type="PANTHER" id="PTHR37534">
    <property type="entry name" value="TRANSCRIPTIONAL ACTIVATOR PROTEIN UGA3"/>
    <property type="match status" value="1"/>
</dbReference>
<dbReference type="EMBL" id="JAUJFL010000007">
    <property type="protein sequence ID" value="KAK2599267.1"/>
    <property type="molecule type" value="Genomic_DNA"/>
</dbReference>
<dbReference type="InterPro" id="IPR036864">
    <property type="entry name" value="Zn2-C6_fun-type_DNA-bd_sf"/>
</dbReference>
<gene>
    <name evidence="4" type="ORF">N8I77_011037</name>
</gene>
<dbReference type="SUPFAM" id="SSF57701">
    <property type="entry name" value="Zn2/Cys6 DNA-binding domain"/>
    <property type="match status" value="1"/>
</dbReference>